<evidence type="ECO:0000256" key="1">
    <source>
        <dbReference type="ARBA" id="ARBA00004651"/>
    </source>
</evidence>
<keyword evidence="3 10" id="KW-0812">Transmembrane</keyword>
<dbReference type="InterPro" id="IPR000725">
    <property type="entry name" value="Olfact_rcpt"/>
</dbReference>
<dbReference type="Gene3D" id="1.20.1070.10">
    <property type="entry name" value="Rhodopsin 7-helix transmembrane proteins"/>
    <property type="match status" value="1"/>
</dbReference>
<dbReference type="InterPro" id="IPR017452">
    <property type="entry name" value="GPCR_Rhodpsn_7TM"/>
</dbReference>
<feature type="transmembrane region" description="Helical" evidence="10">
    <location>
        <begin position="347"/>
        <end position="371"/>
    </location>
</feature>
<keyword evidence="9" id="KW-0807">Transducer</keyword>
<keyword evidence="5 10" id="KW-1133">Transmembrane helix</keyword>
<name>A0ABN9MQN8_9NEOB</name>
<dbReference type="InterPro" id="IPR050516">
    <property type="entry name" value="Olfactory_GPCR"/>
</dbReference>
<feature type="transmembrane region" description="Helical" evidence="10">
    <location>
        <begin position="251"/>
        <end position="270"/>
    </location>
</feature>
<feature type="domain" description="G-protein coupled receptors family 1 profile" evidence="11">
    <location>
        <begin position="191"/>
        <end position="440"/>
    </location>
</feature>
<keyword evidence="2" id="KW-1003">Cell membrane</keyword>
<evidence type="ECO:0000256" key="5">
    <source>
        <dbReference type="ARBA" id="ARBA00022989"/>
    </source>
</evidence>
<dbReference type="PRINTS" id="PR00245">
    <property type="entry name" value="OLFACTORYR"/>
</dbReference>
<protein>
    <recommendedName>
        <fullName evidence="11">G-protein coupled receptors family 1 profile domain-containing protein</fullName>
    </recommendedName>
</protein>
<keyword evidence="7 10" id="KW-0472">Membrane</keyword>
<evidence type="ECO:0000256" key="4">
    <source>
        <dbReference type="ARBA" id="ARBA00022725"/>
    </source>
</evidence>
<dbReference type="EMBL" id="CAUEEQ010079570">
    <property type="protein sequence ID" value="CAJ0968706.1"/>
    <property type="molecule type" value="Genomic_DNA"/>
</dbReference>
<feature type="transmembrane region" description="Helical" evidence="10">
    <location>
        <begin position="423"/>
        <end position="442"/>
    </location>
</feature>
<feature type="transmembrane region" description="Helical" evidence="10">
    <location>
        <begin position="210"/>
        <end position="231"/>
    </location>
</feature>
<reference evidence="12" key="1">
    <citation type="submission" date="2023-07" db="EMBL/GenBank/DDBJ databases">
        <authorList>
            <person name="Stuckert A."/>
        </authorList>
    </citation>
    <scope>NUCLEOTIDE SEQUENCE</scope>
</reference>
<evidence type="ECO:0000256" key="10">
    <source>
        <dbReference type="SAM" id="Phobius"/>
    </source>
</evidence>
<evidence type="ECO:0000313" key="12">
    <source>
        <dbReference type="EMBL" id="CAJ0968706.1"/>
    </source>
</evidence>
<organism evidence="12 13">
    <name type="scientific">Ranitomeya imitator</name>
    <name type="common">mimic poison frog</name>
    <dbReference type="NCBI Taxonomy" id="111125"/>
    <lineage>
        <taxon>Eukaryota</taxon>
        <taxon>Metazoa</taxon>
        <taxon>Chordata</taxon>
        <taxon>Craniata</taxon>
        <taxon>Vertebrata</taxon>
        <taxon>Euteleostomi</taxon>
        <taxon>Amphibia</taxon>
        <taxon>Batrachia</taxon>
        <taxon>Anura</taxon>
        <taxon>Neobatrachia</taxon>
        <taxon>Hyloidea</taxon>
        <taxon>Dendrobatidae</taxon>
        <taxon>Dendrobatinae</taxon>
        <taxon>Ranitomeya</taxon>
    </lineage>
</organism>
<feature type="transmembrane region" description="Helical" evidence="10">
    <location>
        <begin position="56"/>
        <end position="75"/>
    </location>
</feature>
<sequence>MMTLKTEKQKNKKLQNKKLKNIKHKTKNLSKRYYLNYKQKKTKQCMGNEPTRKERVYFNFDILVPLTCIGIGYQYRRYLIFFEYRPIQSDTDTFGYRKRCALLSSCTGCERRPAGKQSGDVTALLSGRCAHSQCRRRADHSAGGQTAVVNMNKCDNATILEFHILAFSTSGDMTYTLFWGFSFTYLLSVLGNLLIVSLVFARPQLHTPMYFFLCNLSAVDTTFISTIFPNLLSITFTENTKISFPGCITQLYFFIFCVDEEILILTCMAYDRYVAVCSPLHYSLLMSQKMCIIMAACSLLISTLNSLMLTLLAFSLSFCSSSEINHFFCEIRAIMSISNSDTMSREMVLFIEDICFVFFTFLLIMFSYLHIISSVLKICSLKGRFKTFSSCSSHLASVVVFYGPILFLYMKSASDRSSDDDKFISLLYVAAAPMLNPIVYSLRNKEVIAAIRKVFNIKWNRF</sequence>
<evidence type="ECO:0000256" key="6">
    <source>
        <dbReference type="ARBA" id="ARBA00023040"/>
    </source>
</evidence>
<dbReference type="CDD" id="cd13954">
    <property type="entry name" value="7tmA_OR"/>
    <property type="match status" value="1"/>
</dbReference>
<dbReference type="PANTHER" id="PTHR26452">
    <property type="entry name" value="OLFACTORY RECEPTOR"/>
    <property type="match status" value="1"/>
</dbReference>
<feature type="transmembrane region" description="Helical" evidence="10">
    <location>
        <begin position="291"/>
        <end position="314"/>
    </location>
</feature>
<comment type="subcellular location">
    <subcellularLocation>
        <location evidence="1">Cell membrane</location>
        <topology evidence="1">Multi-pass membrane protein</topology>
    </subcellularLocation>
</comment>
<keyword evidence="8" id="KW-0675">Receptor</keyword>
<accession>A0ABN9MQN8</accession>
<evidence type="ECO:0000313" key="13">
    <source>
        <dbReference type="Proteomes" id="UP001176940"/>
    </source>
</evidence>
<feature type="transmembrane region" description="Helical" evidence="10">
    <location>
        <begin position="392"/>
        <end position="411"/>
    </location>
</feature>
<feature type="transmembrane region" description="Helical" evidence="10">
    <location>
        <begin position="177"/>
        <end position="201"/>
    </location>
</feature>
<evidence type="ECO:0000256" key="9">
    <source>
        <dbReference type="ARBA" id="ARBA00023224"/>
    </source>
</evidence>
<dbReference type="PRINTS" id="PR00237">
    <property type="entry name" value="GPCRRHODOPSN"/>
</dbReference>
<keyword evidence="13" id="KW-1185">Reference proteome</keyword>
<dbReference type="Proteomes" id="UP001176940">
    <property type="component" value="Unassembled WGS sequence"/>
</dbReference>
<keyword evidence="4" id="KW-0716">Sensory transduction</keyword>
<keyword evidence="6" id="KW-0297">G-protein coupled receptor</keyword>
<dbReference type="SUPFAM" id="SSF81321">
    <property type="entry name" value="Family A G protein-coupled receptor-like"/>
    <property type="match status" value="1"/>
</dbReference>
<evidence type="ECO:0000256" key="2">
    <source>
        <dbReference type="ARBA" id="ARBA00022475"/>
    </source>
</evidence>
<gene>
    <name evidence="12" type="ORF">RIMI_LOCUS23341058</name>
</gene>
<keyword evidence="4" id="KW-0552">Olfaction</keyword>
<dbReference type="PROSITE" id="PS50262">
    <property type="entry name" value="G_PROTEIN_RECEP_F1_2"/>
    <property type="match status" value="1"/>
</dbReference>
<proteinExistence type="predicted"/>
<evidence type="ECO:0000256" key="3">
    <source>
        <dbReference type="ARBA" id="ARBA00022692"/>
    </source>
</evidence>
<evidence type="ECO:0000259" key="11">
    <source>
        <dbReference type="PROSITE" id="PS50262"/>
    </source>
</evidence>
<evidence type="ECO:0000256" key="7">
    <source>
        <dbReference type="ARBA" id="ARBA00023136"/>
    </source>
</evidence>
<dbReference type="Pfam" id="PF13853">
    <property type="entry name" value="7tm_4"/>
    <property type="match status" value="1"/>
</dbReference>
<evidence type="ECO:0000256" key="8">
    <source>
        <dbReference type="ARBA" id="ARBA00023170"/>
    </source>
</evidence>
<dbReference type="InterPro" id="IPR000276">
    <property type="entry name" value="GPCR_Rhodpsn"/>
</dbReference>
<comment type="caution">
    <text evidence="12">The sequence shown here is derived from an EMBL/GenBank/DDBJ whole genome shotgun (WGS) entry which is preliminary data.</text>
</comment>